<dbReference type="InterPro" id="IPR013517">
    <property type="entry name" value="FG-GAP"/>
</dbReference>
<gene>
    <name evidence="4" type="ORF">ACFQLX_25280</name>
</gene>
<dbReference type="PRINTS" id="PR00722">
    <property type="entry name" value="CHYMOTRYPSIN"/>
</dbReference>
<sequence>MTRSRSTRLGGLAAITAALVAIPMGVTAPAAHAVVGTPAADGTHAFTANLVIGDHQRGCSAALVSPEWLLTAASCFADDPAVSLAVPAGKPALKTVATIGRTNISTTAGQVRNVVELRPHGTRDLVLARLAQPVAGIAPVAIASTAPAAGQQLTTAGYGRTAQDWAPEKMHTGAFAIDSVNTGDLTLSGQSGAAVCAGDTGGPAFRIVNSKPELVAVNSRSRQVGCFGIEAPEGTANTAVSTRVDDVRTWISSNSKQTPSQDYNGDGRSDVATWYDYADGSDKVHVWAGGTTGALQLPTVAYSAAAGTWNMANTKRVTGDFNGDGRSDIGVFYGYADGTVKLFRWLSNADGTFASIVTSWTSTTWTFDRMEPRTGDYNGDGRDDIAVWYDYADGSDKLFTFLAKEDGTFNAPFSSWERASGWTFANIKLTTGDYNGDGRDDLAMMYFYSGGEVKMITLPSLATGGFQDTQVQGWSSTTWGTFERTSVQSGDFNGDNVDDIASWYDHGDGSDAIITFTPGDTDGSLDIRKEAWTTGPGNYTRDNMRLFGGDFNGDGRDDLAANYGYDTGTLKMITWVAKADGTFNEPLHGAEKTSGWDYNRMRVFGH</sequence>
<dbReference type="InterPro" id="IPR051333">
    <property type="entry name" value="CLIP_Serine_Protease"/>
</dbReference>
<keyword evidence="5" id="KW-1185">Reference proteome</keyword>
<keyword evidence="1 2" id="KW-0732">Signal</keyword>
<evidence type="ECO:0000256" key="1">
    <source>
        <dbReference type="ARBA" id="ARBA00022729"/>
    </source>
</evidence>
<dbReference type="InterPro" id="IPR001314">
    <property type="entry name" value="Peptidase_S1A"/>
</dbReference>
<dbReference type="PROSITE" id="PS51318">
    <property type="entry name" value="TAT"/>
    <property type="match status" value="1"/>
</dbReference>
<feature type="signal peptide" evidence="2">
    <location>
        <begin position="1"/>
        <end position="33"/>
    </location>
</feature>
<accession>A0ABW2GL22</accession>
<dbReference type="Proteomes" id="UP001596413">
    <property type="component" value="Unassembled WGS sequence"/>
</dbReference>
<dbReference type="InterPro" id="IPR009003">
    <property type="entry name" value="Peptidase_S1_PA"/>
</dbReference>
<dbReference type="InterPro" id="IPR028994">
    <property type="entry name" value="Integrin_alpha_N"/>
</dbReference>
<dbReference type="Gene3D" id="2.40.10.10">
    <property type="entry name" value="Trypsin-like serine proteases"/>
    <property type="match status" value="1"/>
</dbReference>
<name>A0ABW2GL22_9ACTN</name>
<dbReference type="SUPFAM" id="SSF50494">
    <property type="entry name" value="Trypsin-like serine proteases"/>
    <property type="match status" value="1"/>
</dbReference>
<dbReference type="Pfam" id="PF00089">
    <property type="entry name" value="Trypsin"/>
    <property type="match status" value="1"/>
</dbReference>
<dbReference type="InterPro" id="IPR006311">
    <property type="entry name" value="TAT_signal"/>
</dbReference>
<feature type="domain" description="Peptidase S1" evidence="3">
    <location>
        <begin position="34"/>
        <end position="256"/>
    </location>
</feature>
<dbReference type="InterPro" id="IPR043504">
    <property type="entry name" value="Peptidase_S1_PA_chymotrypsin"/>
</dbReference>
<dbReference type="RefSeq" id="WP_386418811.1">
    <property type="nucleotide sequence ID" value="NZ_JBHSZO010000069.1"/>
</dbReference>
<evidence type="ECO:0000313" key="5">
    <source>
        <dbReference type="Proteomes" id="UP001596413"/>
    </source>
</evidence>
<dbReference type="PANTHER" id="PTHR24260:SF136">
    <property type="entry name" value="GH08193P-RELATED"/>
    <property type="match status" value="1"/>
</dbReference>
<feature type="chain" id="PRO_5046281760" evidence="2">
    <location>
        <begin position="34"/>
        <end position="606"/>
    </location>
</feature>
<evidence type="ECO:0000313" key="4">
    <source>
        <dbReference type="EMBL" id="MFC7221453.1"/>
    </source>
</evidence>
<protein>
    <submittedName>
        <fullName evidence="4">FG-GAP-like repeat-containing protein</fullName>
    </submittedName>
</protein>
<evidence type="ECO:0000259" key="3">
    <source>
        <dbReference type="PROSITE" id="PS50240"/>
    </source>
</evidence>
<dbReference type="SMART" id="SM00020">
    <property type="entry name" value="Tryp_SPc"/>
    <property type="match status" value="1"/>
</dbReference>
<dbReference type="Pfam" id="PF13517">
    <property type="entry name" value="FG-GAP_3"/>
    <property type="match status" value="1"/>
</dbReference>
<evidence type="ECO:0000256" key="2">
    <source>
        <dbReference type="SAM" id="SignalP"/>
    </source>
</evidence>
<dbReference type="PROSITE" id="PS50240">
    <property type="entry name" value="TRYPSIN_DOM"/>
    <property type="match status" value="1"/>
</dbReference>
<dbReference type="InterPro" id="IPR001254">
    <property type="entry name" value="Trypsin_dom"/>
</dbReference>
<comment type="caution">
    <text evidence="4">The sequence shown here is derived from an EMBL/GenBank/DDBJ whole genome shotgun (WGS) entry which is preliminary data.</text>
</comment>
<dbReference type="PANTHER" id="PTHR24260">
    <property type="match status" value="1"/>
</dbReference>
<dbReference type="SUPFAM" id="SSF69318">
    <property type="entry name" value="Integrin alpha N-terminal domain"/>
    <property type="match status" value="1"/>
</dbReference>
<organism evidence="4 5">
    <name type="scientific">Streptomyces polyrhachis</name>
    <dbReference type="NCBI Taxonomy" id="1282885"/>
    <lineage>
        <taxon>Bacteria</taxon>
        <taxon>Bacillati</taxon>
        <taxon>Actinomycetota</taxon>
        <taxon>Actinomycetes</taxon>
        <taxon>Kitasatosporales</taxon>
        <taxon>Streptomycetaceae</taxon>
        <taxon>Streptomyces</taxon>
    </lineage>
</organism>
<reference evidence="5" key="1">
    <citation type="journal article" date="2019" name="Int. J. Syst. Evol. Microbiol.">
        <title>The Global Catalogue of Microorganisms (GCM) 10K type strain sequencing project: providing services to taxonomists for standard genome sequencing and annotation.</title>
        <authorList>
            <consortium name="The Broad Institute Genomics Platform"/>
            <consortium name="The Broad Institute Genome Sequencing Center for Infectious Disease"/>
            <person name="Wu L."/>
            <person name="Ma J."/>
        </authorList>
    </citation>
    <scope>NUCLEOTIDE SEQUENCE [LARGE SCALE GENOMIC DNA]</scope>
    <source>
        <strain evidence="5">CGMCC 1.13681</strain>
    </source>
</reference>
<proteinExistence type="predicted"/>
<dbReference type="Gene3D" id="2.40.128.340">
    <property type="match status" value="3"/>
</dbReference>
<dbReference type="EMBL" id="JBHSZO010000069">
    <property type="protein sequence ID" value="MFC7221453.1"/>
    <property type="molecule type" value="Genomic_DNA"/>
</dbReference>